<dbReference type="Proteomes" id="UP000503129">
    <property type="component" value="Chromosome"/>
</dbReference>
<dbReference type="AlphaFoldDB" id="A0A856MF91"/>
<dbReference type="InterPro" id="IPR014737">
    <property type="entry name" value="Transposase_Tn5-like_C"/>
</dbReference>
<dbReference type="InterPro" id="IPR012337">
    <property type="entry name" value="RNaseH-like_sf"/>
</dbReference>
<dbReference type="Gene3D" id="1.10.246.40">
    <property type="entry name" value="Tn5 transposase, domain 1"/>
    <property type="match status" value="1"/>
</dbReference>
<dbReference type="PANTHER" id="PTHR37319">
    <property type="entry name" value="TRANSPOSASE"/>
    <property type="match status" value="1"/>
</dbReference>
<keyword evidence="4" id="KW-1185">Reference proteome</keyword>
<accession>A0A856MF91</accession>
<dbReference type="Gene3D" id="1.10.740.10">
    <property type="entry name" value="Transferase Inhibitor Protein From Tn5, Chain"/>
    <property type="match status" value="1"/>
</dbReference>
<dbReference type="SUPFAM" id="SSF53098">
    <property type="entry name" value="Ribonuclease H-like"/>
    <property type="match status" value="1"/>
</dbReference>
<evidence type="ECO:0000313" key="4">
    <source>
        <dbReference type="Proteomes" id="UP000503129"/>
    </source>
</evidence>
<sequence length="459" mass="52552">MEKWASLELQHVQLGDSRRKKRLVKIVEDLASQPGESVPQASGNVAATTAVYDFWNSRYFHPQDIRIAHRVSTIETIKQHNTVLAIQDTTDLDFTAHPATIGLGPTDHSSLLGLKVHSTFVTSTQGVPLGVIDQQVWAREKETIGIAKQRRQRETKDKESQRWLDAATVTQQVIPQDIQVVTITDREGDIYDLFAMPRTENSDFLIRATHNRRVDHETKYLHQAIHSMQPCGTITIELQRHPERETRKATLTLRFITLEIQVPLHHLKRSELKPIGLQVVLAEEENPPQGVTPISWLLLTTIEVAGFDDAVRCVRWYTYRWLIERYHYTLKSGCGIEKLQLETARRIEMALATYSIVAWRLLWLTYEARMNPNQSCEIVLQSDEWQSLCATIDRTPHPPQTPPSLREAVRMIATLGGFLGRIGDGEPGVKTIWRGMRRLHDIATTWKLLHSNCQNFLFC</sequence>
<dbReference type="PANTHER" id="PTHR37319:SF1">
    <property type="entry name" value="TRANSPOSASE TN5 DIMERISATION DOMAIN-CONTAINING PROTEIN"/>
    <property type="match status" value="1"/>
</dbReference>
<dbReference type="EMBL" id="CP030118">
    <property type="protein sequence ID" value="QDL08974.1"/>
    <property type="molecule type" value="Genomic_DNA"/>
</dbReference>
<name>A0A856MF91_9CYAN</name>
<dbReference type="Pfam" id="PF14706">
    <property type="entry name" value="Tnp_DNA_bind"/>
    <property type="match status" value="1"/>
</dbReference>
<protein>
    <submittedName>
        <fullName evidence="3">IS4 family transposase</fullName>
    </submittedName>
</protein>
<dbReference type="KEGG" id="bsen:DP114_14660"/>
<organism evidence="3 4">
    <name type="scientific">Brasilonema sennae CENA114</name>
    <dbReference type="NCBI Taxonomy" id="415709"/>
    <lineage>
        <taxon>Bacteria</taxon>
        <taxon>Bacillati</taxon>
        <taxon>Cyanobacteriota</taxon>
        <taxon>Cyanophyceae</taxon>
        <taxon>Nostocales</taxon>
        <taxon>Scytonemataceae</taxon>
        <taxon>Brasilonema</taxon>
        <taxon>Bromeliae group (in: Brasilonema)</taxon>
    </lineage>
</organism>
<proteinExistence type="predicted"/>
<evidence type="ECO:0000313" key="3">
    <source>
        <dbReference type="EMBL" id="QDL08974.1"/>
    </source>
</evidence>
<dbReference type="InterPro" id="IPR038215">
    <property type="entry name" value="TN5-like_N_sf"/>
</dbReference>
<dbReference type="Pfam" id="PF02281">
    <property type="entry name" value="Dimer_Tnp_Tn5"/>
    <property type="match status" value="1"/>
</dbReference>
<reference evidence="3 4" key="1">
    <citation type="submission" date="2018-06" db="EMBL/GenBank/DDBJ databases">
        <title>Comparative genomics of Brasilonema spp. strains.</title>
        <authorList>
            <person name="Alvarenga D.O."/>
            <person name="Fiore M.F."/>
            <person name="Varani A.M."/>
        </authorList>
    </citation>
    <scope>NUCLEOTIDE SEQUENCE [LARGE SCALE GENOMIC DNA]</scope>
    <source>
        <strain evidence="3 4">CENA114</strain>
    </source>
</reference>
<dbReference type="InterPro" id="IPR054836">
    <property type="entry name" value="Tn5_transposase"/>
</dbReference>
<dbReference type="InterPro" id="IPR047768">
    <property type="entry name" value="Tn5p-like"/>
</dbReference>
<evidence type="ECO:0000259" key="1">
    <source>
        <dbReference type="Pfam" id="PF02281"/>
    </source>
</evidence>
<dbReference type="NCBIfam" id="NF033590">
    <property type="entry name" value="transpos_IS4_3"/>
    <property type="match status" value="1"/>
</dbReference>
<dbReference type="InterPro" id="IPR014735">
    <property type="entry name" value="Transposase_Tn5-like_N"/>
</dbReference>
<feature type="domain" description="Transposase Tn5 dimerisation" evidence="1">
    <location>
        <begin position="356"/>
        <end position="439"/>
    </location>
</feature>
<dbReference type="RefSeq" id="WP_169268310.1">
    <property type="nucleotide sequence ID" value="NZ_CAWOXK010000001.1"/>
</dbReference>
<evidence type="ECO:0000259" key="2">
    <source>
        <dbReference type="Pfam" id="PF14706"/>
    </source>
</evidence>
<dbReference type="InterPro" id="IPR003201">
    <property type="entry name" value="Transposase_Tn5"/>
</dbReference>
<gene>
    <name evidence="3" type="ORF">DP114_14660</name>
</gene>
<dbReference type="Gene3D" id="3.90.350.10">
    <property type="entry name" value="Transposase Inhibitor Protein From Tn5, Chain A, domain 1"/>
    <property type="match status" value="1"/>
</dbReference>
<feature type="domain" description="Transposase Tn5-like N-terminal" evidence="2">
    <location>
        <begin position="1"/>
        <end position="57"/>
    </location>
</feature>